<comment type="catalytic activity">
    <reaction evidence="9">
        <text>L-seryl-[protein] + ATP = O-phospho-L-seryl-[protein] + ADP + H(+)</text>
        <dbReference type="Rhea" id="RHEA:17989"/>
        <dbReference type="Rhea" id="RHEA-COMP:9863"/>
        <dbReference type="Rhea" id="RHEA-COMP:11604"/>
        <dbReference type="ChEBI" id="CHEBI:15378"/>
        <dbReference type="ChEBI" id="CHEBI:29999"/>
        <dbReference type="ChEBI" id="CHEBI:30616"/>
        <dbReference type="ChEBI" id="CHEBI:83421"/>
        <dbReference type="ChEBI" id="CHEBI:456216"/>
        <dbReference type="EC" id="2.7.11.1"/>
    </reaction>
</comment>
<accession>A0A4S4KJE2</accession>
<dbReference type="AlphaFoldDB" id="A0A4S4KJE2"/>
<dbReference type="GO" id="GO:0007010">
    <property type="term" value="P:cytoskeleton organization"/>
    <property type="evidence" value="ECO:0007669"/>
    <property type="project" value="UniProtKB-ARBA"/>
</dbReference>
<evidence type="ECO:0000256" key="8">
    <source>
        <dbReference type="ARBA" id="ARBA00047899"/>
    </source>
</evidence>
<sequence>MSKQNSEKVILRNGDDQYVVLGTLGQGTYGRVLYARTEHGEAVAIKVIHKFKLYRQRKGRDMLLNEQRIMRRLTECGREFLVPLLASWDDSRNVYLVMPMYYESLLDRLRRRPLDADEIDLYIAELVVALNNLHACGVMHRDIKPENIFIDPSGHLAIGDFGLSCTDGLSVDSSSKGDKSEAHKERRGPVAYKLAGTPGYFAPEVLTFARSRGYDCNADIWSMGMVIFEMVLGRSRPLYDALNAKDLARQMMLGTLPWNNIIDVELRDLLSKMLRYNPKGRWTSEQLKSHPFFAGIDWAKLEERGYQPAQLPPFPKYNSHRTSVRFSTFHLEIADSQLEPDHVFAQMLEDTRNEADHKQPFVFRRRTQQAQDILHEDVDGVAPPPYPGTCGVLLLTAG</sequence>
<comment type="caution">
    <text evidence="13">The sequence shown here is derived from an EMBL/GenBank/DDBJ whole genome shotgun (WGS) entry which is preliminary data.</text>
</comment>
<dbReference type="InterPro" id="IPR017441">
    <property type="entry name" value="Protein_kinase_ATP_BS"/>
</dbReference>
<evidence type="ECO:0000256" key="9">
    <source>
        <dbReference type="ARBA" id="ARBA00048679"/>
    </source>
</evidence>
<dbReference type="Pfam" id="PF00069">
    <property type="entry name" value="Pkinase"/>
    <property type="match status" value="1"/>
</dbReference>
<keyword evidence="4" id="KW-0808">Transferase</keyword>
<evidence type="ECO:0000256" key="7">
    <source>
        <dbReference type="ARBA" id="ARBA00022840"/>
    </source>
</evidence>
<evidence type="ECO:0000256" key="10">
    <source>
        <dbReference type="PROSITE-ProRule" id="PRU10141"/>
    </source>
</evidence>
<keyword evidence="7 10" id="KW-0067">ATP-binding</keyword>
<keyword evidence="3" id="KW-0597">Phosphoprotein</keyword>
<dbReference type="PANTHER" id="PTHR24351">
    <property type="entry name" value="RIBOSOMAL PROTEIN S6 KINASE"/>
    <property type="match status" value="1"/>
</dbReference>
<evidence type="ECO:0000256" key="4">
    <source>
        <dbReference type="ARBA" id="ARBA00022679"/>
    </source>
</evidence>
<evidence type="ECO:0000313" key="13">
    <source>
        <dbReference type="EMBL" id="THG98000.1"/>
    </source>
</evidence>
<comment type="similarity">
    <text evidence="11">Belongs to the protein kinase superfamily.</text>
</comment>
<proteinExistence type="inferred from homology"/>
<keyword evidence="14" id="KW-1185">Reference proteome</keyword>
<dbReference type="InterPro" id="IPR000719">
    <property type="entry name" value="Prot_kinase_dom"/>
</dbReference>
<dbReference type="GO" id="GO:0005524">
    <property type="term" value="F:ATP binding"/>
    <property type="evidence" value="ECO:0007669"/>
    <property type="project" value="UniProtKB-UniRule"/>
</dbReference>
<dbReference type="SUPFAM" id="SSF56112">
    <property type="entry name" value="Protein kinase-like (PK-like)"/>
    <property type="match status" value="1"/>
</dbReference>
<dbReference type="EMBL" id="SGPJ01000139">
    <property type="protein sequence ID" value="THG98000.1"/>
    <property type="molecule type" value="Genomic_DNA"/>
</dbReference>
<feature type="domain" description="Protein kinase" evidence="12">
    <location>
        <begin position="18"/>
        <end position="293"/>
    </location>
</feature>
<dbReference type="PROSITE" id="PS50011">
    <property type="entry name" value="PROTEIN_KINASE_DOM"/>
    <property type="match status" value="1"/>
</dbReference>
<keyword evidence="5 10" id="KW-0547">Nucleotide-binding</keyword>
<dbReference type="InterPro" id="IPR011009">
    <property type="entry name" value="Kinase-like_dom_sf"/>
</dbReference>
<dbReference type="SMART" id="SM00220">
    <property type="entry name" value="S_TKc"/>
    <property type="match status" value="1"/>
</dbReference>
<protein>
    <recommendedName>
        <fullName evidence="1">non-specific serine/threonine protein kinase</fullName>
        <ecNumber evidence="1">2.7.11.1</ecNumber>
    </recommendedName>
</protein>
<evidence type="ECO:0000256" key="3">
    <source>
        <dbReference type="ARBA" id="ARBA00022553"/>
    </source>
</evidence>
<dbReference type="PROSITE" id="PS00107">
    <property type="entry name" value="PROTEIN_KINASE_ATP"/>
    <property type="match status" value="1"/>
</dbReference>
<evidence type="ECO:0000259" key="12">
    <source>
        <dbReference type="PROSITE" id="PS50011"/>
    </source>
</evidence>
<feature type="binding site" evidence="10">
    <location>
        <position position="46"/>
    </location>
    <ligand>
        <name>ATP</name>
        <dbReference type="ChEBI" id="CHEBI:30616"/>
    </ligand>
</feature>
<organism evidence="13 14">
    <name type="scientific">Hermanssonia centrifuga</name>
    <dbReference type="NCBI Taxonomy" id="98765"/>
    <lineage>
        <taxon>Eukaryota</taxon>
        <taxon>Fungi</taxon>
        <taxon>Dikarya</taxon>
        <taxon>Basidiomycota</taxon>
        <taxon>Agaricomycotina</taxon>
        <taxon>Agaricomycetes</taxon>
        <taxon>Polyporales</taxon>
        <taxon>Meruliaceae</taxon>
        <taxon>Hermanssonia</taxon>
    </lineage>
</organism>
<evidence type="ECO:0000256" key="6">
    <source>
        <dbReference type="ARBA" id="ARBA00022777"/>
    </source>
</evidence>
<evidence type="ECO:0000256" key="2">
    <source>
        <dbReference type="ARBA" id="ARBA00022527"/>
    </source>
</evidence>
<evidence type="ECO:0000256" key="1">
    <source>
        <dbReference type="ARBA" id="ARBA00012513"/>
    </source>
</evidence>
<dbReference type="EC" id="2.7.11.1" evidence="1"/>
<dbReference type="Gene3D" id="1.10.510.10">
    <property type="entry name" value="Transferase(Phosphotransferase) domain 1"/>
    <property type="match status" value="1"/>
</dbReference>
<evidence type="ECO:0000256" key="11">
    <source>
        <dbReference type="RuleBase" id="RU000304"/>
    </source>
</evidence>
<gene>
    <name evidence="13" type="ORF">EW026_g4116</name>
</gene>
<dbReference type="Proteomes" id="UP000309038">
    <property type="component" value="Unassembled WGS sequence"/>
</dbReference>
<keyword evidence="6" id="KW-0418">Kinase</keyword>
<evidence type="ECO:0000313" key="14">
    <source>
        <dbReference type="Proteomes" id="UP000309038"/>
    </source>
</evidence>
<keyword evidence="2 11" id="KW-0723">Serine/threonine-protein kinase</keyword>
<dbReference type="PROSITE" id="PS00108">
    <property type="entry name" value="PROTEIN_KINASE_ST"/>
    <property type="match status" value="1"/>
</dbReference>
<comment type="catalytic activity">
    <reaction evidence="8">
        <text>L-threonyl-[protein] + ATP = O-phospho-L-threonyl-[protein] + ADP + H(+)</text>
        <dbReference type="Rhea" id="RHEA:46608"/>
        <dbReference type="Rhea" id="RHEA-COMP:11060"/>
        <dbReference type="Rhea" id="RHEA-COMP:11605"/>
        <dbReference type="ChEBI" id="CHEBI:15378"/>
        <dbReference type="ChEBI" id="CHEBI:30013"/>
        <dbReference type="ChEBI" id="CHEBI:30616"/>
        <dbReference type="ChEBI" id="CHEBI:61977"/>
        <dbReference type="ChEBI" id="CHEBI:456216"/>
        <dbReference type="EC" id="2.7.11.1"/>
    </reaction>
</comment>
<dbReference type="InterPro" id="IPR008271">
    <property type="entry name" value="Ser/Thr_kinase_AS"/>
</dbReference>
<dbReference type="Gene3D" id="3.30.200.20">
    <property type="entry name" value="Phosphorylase Kinase, domain 1"/>
    <property type="match status" value="1"/>
</dbReference>
<dbReference type="FunFam" id="1.10.510.10:FF:000024">
    <property type="entry name" value="Probable serine/threonine-protein kinase cot-1"/>
    <property type="match status" value="1"/>
</dbReference>
<evidence type="ECO:0000256" key="5">
    <source>
        <dbReference type="ARBA" id="ARBA00022741"/>
    </source>
</evidence>
<dbReference type="GO" id="GO:0004674">
    <property type="term" value="F:protein serine/threonine kinase activity"/>
    <property type="evidence" value="ECO:0007669"/>
    <property type="project" value="UniProtKB-KW"/>
</dbReference>
<reference evidence="13 14" key="1">
    <citation type="submission" date="2019-02" db="EMBL/GenBank/DDBJ databases">
        <title>Genome sequencing of the rare red list fungi Phlebia centrifuga.</title>
        <authorList>
            <person name="Buettner E."/>
            <person name="Kellner H."/>
        </authorList>
    </citation>
    <scope>NUCLEOTIDE SEQUENCE [LARGE SCALE GENOMIC DNA]</scope>
    <source>
        <strain evidence="13 14">DSM 108282</strain>
    </source>
</reference>
<name>A0A4S4KJE2_9APHY</name>